<comment type="caution">
    <text evidence="3">The sequence shown here is derived from an EMBL/GenBank/DDBJ whole genome shotgun (WGS) entry which is preliminary data.</text>
</comment>
<dbReference type="InterPro" id="IPR001173">
    <property type="entry name" value="Glyco_trans_2-like"/>
</dbReference>
<feature type="domain" description="Glycosyltransferase 2-like" evidence="2">
    <location>
        <begin position="8"/>
        <end position="109"/>
    </location>
</feature>
<dbReference type="GO" id="GO:0016758">
    <property type="term" value="F:hexosyltransferase activity"/>
    <property type="evidence" value="ECO:0007669"/>
    <property type="project" value="UniProtKB-ARBA"/>
</dbReference>
<keyword evidence="4" id="KW-1185">Reference proteome</keyword>
<organism evidence="3 4">
    <name type="scientific">Plectonema cf. radiosum LEGE 06105</name>
    <dbReference type="NCBI Taxonomy" id="945769"/>
    <lineage>
        <taxon>Bacteria</taxon>
        <taxon>Bacillati</taxon>
        <taxon>Cyanobacteriota</taxon>
        <taxon>Cyanophyceae</taxon>
        <taxon>Oscillatoriophycideae</taxon>
        <taxon>Oscillatoriales</taxon>
        <taxon>Microcoleaceae</taxon>
        <taxon>Plectonema</taxon>
    </lineage>
</organism>
<dbReference type="PANTHER" id="PTHR22916:SF3">
    <property type="entry name" value="UDP-GLCNAC:BETAGAL BETA-1,3-N-ACETYLGLUCOSAMINYLTRANSFERASE-LIKE PROTEIN 1"/>
    <property type="match status" value="1"/>
</dbReference>
<sequence length="356" mass="40809">MKHKLLCSIIINNYNYERFLPEAIDSAINQTYPHTEVIVVDDCSTDNSRDVIASYGDKIIPIYHQENGKQAAAFNSGFAISKGDIIIFLDADDYLYSNAVERVVSVWKPNLAKVHYRLAVVDSNRQSLGFSYPQGGKKLSCGEVWKITLEYSRYVGVATSGNAINRKALSEVFPVPDEYKLTADDYLSMLIPFYGEVVAIEEPLAAYRIHTSNQWALATLTGERFHRFVRHDVQNYELLTRKANEFGYELPNDLEQRSIGRLWSRMSSLRLDPQNHPIPSDKALSLIYMGIRSLWKYSDHNLLKKIIFSLWFIWVGLLPLPLAKMGITWLFVPHQRPKLINFTKKCNTKLPKQELA</sequence>
<name>A0A8J7F355_9CYAN</name>
<dbReference type="Gene3D" id="3.90.550.10">
    <property type="entry name" value="Spore Coat Polysaccharide Biosynthesis Protein SpsA, Chain A"/>
    <property type="match status" value="1"/>
</dbReference>
<dbReference type="InterPro" id="IPR029044">
    <property type="entry name" value="Nucleotide-diphossugar_trans"/>
</dbReference>
<reference evidence="3" key="1">
    <citation type="submission" date="2020-10" db="EMBL/GenBank/DDBJ databases">
        <authorList>
            <person name="Castelo-Branco R."/>
            <person name="Eusebio N."/>
            <person name="Adriana R."/>
            <person name="Vieira A."/>
            <person name="Brugerolle De Fraissinette N."/>
            <person name="Rezende De Castro R."/>
            <person name="Schneider M.P."/>
            <person name="Vasconcelos V."/>
            <person name="Leao P.N."/>
        </authorList>
    </citation>
    <scope>NUCLEOTIDE SEQUENCE</scope>
    <source>
        <strain evidence="3">LEGE 06105</strain>
    </source>
</reference>
<gene>
    <name evidence="3" type="ORF">IQ247_10550</name>
</gene>
<dbReference type="AlphaFoldDB" id="A0A8J7F355"/>
<evidence type="ECO:0000259" key="2">
    <source>
        <dbReference type="Pfam" id="PF00535"/>
    </source>
</evidence>
<dbReference type="EMBL" id="JADEWL010000025">
    <property type="protein sequence ID" value="MBE9213108.1"/>
    <property type="molecule type" value="Genomic_DNA"/>
</dbReference>
<evidence type="ECO:0000313" key="3">
    <source>
        <dbReference type="EMBL" id="MBE9213108.1"/>
    </source>
</evidence>
<dbReference type="Proteomes" id="UP000620559">
    <property type="component" value="Unassembled WGS sequence"/>
</dbReference>
<keyword evidence="1" id="KW-1133">Transmembrane helix</keyword>
<accession>A0A8J7F355</accession>
<dbReference type="SUPFAM" id="SSF53448">
    <property type="entry name" value="Nucleotide-diphospho-sugar transferases"/>
    <property type="match status" value="1"/>
</dbReference>
<dbReference type="PANTHER" id="PTHR22916">
    <property type="entry name" value="GLYCOSYLTRANSFERASE"/>
    <property type="match status" value="1"/>
</dbReference>
<evidence type="ECO:0000256" key="1">
    <source>
        <dbReference type="SAM" id="Phobius"/>
    </source>
</evidence>
<evidence type="ECO:0000313" key="4">
    <source>
        <dbReference type="Proteomes" id="UP000620559"/>
    </source>
</evidence>
<keyword evidence="1" id="KW-0812">Transmembrane</keyword>
<dbReference type="RefSeq" id="WP_193919685.1">
    <property type="nucleotide sequence ID" value="NZ_JADEWL010000025.1"/>
</dbReference>
<protein>
    <submittedName>
        <fullName evidence="3">Glycosyltransferase</fullName>
    </submittedName>
</protein>
<feature type="transmembrane region" description="Helical" evidence="1">
    <location>
        <begin position="311"/>
        <end position="332"/>
    </location>
</feature>
<proteinExistence type="predicted"/>
<keyword evidence="1" id="KW-0472">Membrane</keyword>
<dbReference type="Pfam" id="PF00535">
    <property type="entry name" value="Glycos_transf_2"/>
    <property type="match status" value="1"/>
</dbReference>